<evidence type="ECO:0000313" key="3">
    <source>
        <dbReference type="Proteomes" id="UP000828390"/>
    </source>
</evidence>
<organism evidence="2 3">
    <name type="scientific">Dreissena polymorpha</name>
    <name type="common">Zebra mussel</name>
    <name type="synonym">Mytilus polymorpha</name>
    <dbReference type="NCBI Taxonomy" id="45954"/>
    <lineage>
        <taxon>Eukaryota</taxon>
        <taxon>Metazoa</taxon>
        <taxon>Spiralia</taxon>
        <taxon>Lophotrochozoa</taxon>
        <taxon>Mollusca</taxon>
        <taxon>Bivalvia</taxon>
        <taxon>Autobranchia</taxon>
        <taxon>Heteroconchia</taxon>
        <taxon>Euheterodonta</taxon>
        <taxon>Imparidentia</taxon>
        <taxon>Neoheterodontei</taxon>
        <taxon>Myida</taxon>
        <taxon>Dreissenoidea</taxon>
        <taxon>Dreissenidae</taxon>
        <taxon>Dreissena</taxon>
    </lineage>
</organism>
<reference evidence="2" key="2">
    <citation type="submission" date="2020-11" db="EMBL/GenBank/DDBJ databases">
        <authorList>
            <person name="McCartney M.A."/>
            <person name="Auch B."/>
            <person name="Kono T."/>
            <person name="Mallez S."/>
            <person name="Becker A."/>
            <person name="Gohl D.M."/>
            <person name="Silverstein K.A.T."/>
            <person name="Koren S."/>
            <person name="Bechman K.B."/>
            <person name="Herman A."/>
            <person name="Abrahante J.E."/>
            <person name="Garbe J."/>
        </authorList>
    </citation>
    <scope>NUCLEOTIDE SEQUENCE</scope>
    <source>
        <strain evidence="2">Duluth1</strain>
        <tissue evidence="2">Whole animal</tissue>
    </source>
</reference>
<dbReference type="AlphaFoldDB" id="A0A9D4RDT3"/>
<evidence type="ECO:0000313" key="1">
    <source>
        <dbReference type="EMBL" id="KAH3862625.1"/>
    </source>
</evidence>
<proteinExistence type="predicted"/>
<evidence type="ECO:0000313" key="2">
    <source>
        <dbReference type="EMBL" id="KAH3862650.1"/>
    </source>
</evidence>
<reference evidence="2" key="1">
    <citation type="journal article" date="2019" name="bioRxiv">
        <title>The Genome of the Zebra Mussel, Dreissena polymorpha: A Resource for Invasive Species Research.</title>
        <authorList>
            <person name="McCartney M.A."/>
            <person name="Auch B."/>
            <person name="Kono T."/>
            <person name="Mallez S."/>
            <person name="Zhang Y."/>
            <person name="Obille A."/>
            <person name="Becker A."/>
            <person name="Abrahante J.E."/>
            <person name="Garbe J."/>
            <person name="Badalamenti J.P."/>
            <person name="Herman A."/>
            <person name="Mangelson H."/>
            <person name="Liachko I."/>
            <person name="Sullivan S."/>
            <person name="Sone E.D."/>
            <person name="Koren S."/>
            <person name="Silverstein K.A.T."/>
            <person name="Beckman K.B."/>
            <person name="Gohl D.M."/>
        </authorList>
    </citation>
    <scope>NUCLEOTIDE SEQUENCE</scope>
    <source>
        <strain evidence="2">Duluth1</strain>
        <tissue evidence="2">Whole animal</tissue>
    </source>
</reference>
<dbReference type="EMBL" id="JAIWYP010000002">
    <property type="protein sequence ID" value="KAH3862650.1"/>
    <property type="molecule type" value="Genomic_DNA"/>
</dbReference>
<name>A0A9D4RDT3_DREPO</name>
<accession>A0A9D4RDT3</accession>
<dbReference type="EMBL" id="JAIWYP010000002">
    <property type="protein sequence ID" value="KAH3862625.1"/>
    <property type="molecule type" value="Genomic_DNA"/>
</dbReference>
<comment type="caution">
    <text evidence="2">The sequence shown here is derived from an EMBL/GenBank/DDBJ whole genome shotgun (WGS) entry which is preliminary data.</text>
</comment>
<gene>
    <name evidence="1" type="ORF">DPMN_025595</name>
    <name evidence="2" type="ORF">DPMN_025620</name>
</gene>
<sequence>MTSRATDGFDATARGKIRYTGGYAVAKLKYNYMCQNKTNMYTTSALGVSKFNKASVMVEFLEKMTVSERYLIAVTEDPGSLSETSRKQIFIKV</sequence>
<dbReference type="Proteomes" id="UP000828390">
    <property type="component" value="Unassembled WGS sequence"/>
</dbReference>
<keyword evidence="3" id="KW-1185">Reference proteome</keyword>
<protein>
    <submittedName>
        <fullName evidence="2">Uncharacterized protein</fullName>
    </submittedName>
</protein>